<protein>
    <recommendedName>
        <fullName evidence="4">LVIVD repeat-containing protein</fullName>
    </recommendedName>
</protein>
<dbReference type="EMBL" id="CP022295">
    <property type="protein sequence ID" value="QSR26597.1"/>
    <property type="molecule type" value="Genomic_DNA"/>
</dbReference>
<feature type="transmembrane region" description="Helical" evidence="1">
    <location>
        <begin position="26"/>
        <end position="45"/>
    </location>
</feature>
<gene>
    <name evidence="2" type="ORF">CFH99_13275</name>
</gene>
<keyword evidence="1" id="KW-0812">Transmembrane</keyword>
<evidence type="ECO:0000256" key="1">
    <source>
        <dbReference type="SAM" id="Phobius"/>
    </source>
</evidence>
<sequence length="503" mass="53338">MGVEMADQTVHDAPPVGRSQHAVRRLLLAGVAAALVVSGAVVTAGSSQAELSLGGVPEATCAAGDLTETAEQGRVPKADHESGRAARGYRCNTVQVGHHGKRSVLGSGGFKVQRYTDVTGRTCAYYDSALMVGLNVPGLLTGGAGLGVVVLDMTDPAKPVRTANLITPAMLQPHESLLVNQKRGLLAAVMGTLATAPGVLDVYDVSRDCRKPRLMSTTLSGVMGHESGFAPDGKTFWTAGAAGFTLTAVDLTDPRRPRTLKTKTGVVYHGLRLSGDGRTMYVANIGSPSGRDANFLDGAGLDILDVSDVQDRRANPQIRTLSRLTWEESSIPQVAEPFVRGTRRYVFEVDEFSDLFGDITKFNSATSPVGAARIIDVTDPRAPVVVSNVRLDVHDPAIRADVMKDPGASSIVRSYTGHYCSVPTRSNPRIAACSMIGSGLRLFDISDLAHPREVGYFNQPGPDGASAMSQPAWDVARRQVWYTDTDEGFFAVGLRGRAAALLP</sequence>
<organism evidence="2 3">
    <name type="scientific">Nocardioides aromaticivorans</name>
    <dbReference type="NCBI Taxonomy" id="200618"/>
    <lineage>
        <taxon>Bacteria</taxon>
        <taxon>Bacillati</taxon>
        <taxon>Actinomycetota</taxon>
        <taxon>Actinomycetes</taxon>
        <taxon>Propionibacteriales</taxon>
        <taxon>Nocardioidaceae</taxon>
        <taxon>Nocardioides</taxon>
    </lineage>
</organism>
<dbReference type="Gene3D" id="2.130.10.10">
    <property type="entry name" value="YVTN repeat-like/Quinoprotein amine dehydrogenase"/>
    <property type="match status" value="1"/>
</dbReference>
<name>A0ABX7PLK0_9ACTN</name>
<accession>A0ABX7PLK0</accession>
<reference evidence="2 3" key="1">
    <citation type="submission" date="2017-06" db="EMBL/GenBank/DDBJ databases">
        <title>Complete Genome Sequence of the Soil Carbazole-Degrading Bacterium Nocardioides aromaticivorans IC177.</title>
        <authorList>
            <person name="Vejarano F."/>
            <person name="Suzuki-Minakuchi C."/>
            <person name="Ohtsubo Y."/>
            <person name="Tsuda M."/>
            <person name="Okada K."/>
            <person name="Nojiri H."/>
        </authorList>
    </citation>
    <scope>NUCLEOTIDE SEQUENCE [LARGE SCALE GENOMIC DNA]</scope>
    <source>
        <strain evidence="2 3">IC177</strain>
    </source>
</reference>
<keyword evidence="1" id="KW-0472">Membrane</keyword>
<evidence type="ECO:0000313" key="2">
    <source>
        <dbReference type="EMBL" id="QSR26597.1"/>
    </source>
</evidence>
<dbReference type="InterPro" id="IPR015943">
    <property type="entry name" value="WD40/YVTN_repeat-like_dom_sf"/>
</dbReference>
<dbReference type="Proteomes" id="UP000662818">
    <property type="component" value="Chromosome"/>
</dbReference>
<dbReference type="InterPro" id="IPR011044">
    <property type="entry name" value="Quino_amine_DH_bsu"/>
</dbReference>
<keyword evidence="1" id="KW-1133">Transmembrane helix</keyword>
<evidence type="ECO:0000313" key="3">
    <source>
        <dbReference type="Proteomes" id="UP000662818"/>
    </source>
</evidence>
<proteinExistence type="predicted"/>
<dbReference type="SUPFAM" id="SSF50969">
    <property type="entry name" value="YVTN repeat-like/Quinoprotein amine dehydrogenase"/>
    <property type="match status" value="1"/>
</dbReference>
<evidence type="ECO:0008006" key="4">
    <source>
        <dbReference type="Google" id="ProtNLM"/>
    </source>
</evidence>
<keyword evidence="3" id="KW-1185">Reference proteome</keyword>